<proteinExistence type="predicted"/>
<dbReference type="Proteomes" id="UP000642910">
    <property type="component" value="Unassembled WGS sequence"/>
</dbReference>
<protein>
    <submittedName>
        <fullName evidence="2">IS3 family transposase</fullName>
    </submittedName>
</protein>
<gene>
    <name evidence="2" type="ORF">IW967_08515</name>
</gene>
<dbReference type="InterPro" id="IPR025948">
    <property type="entry name" value="HTH-like_dom"/>
</dbReference>
<keyword evidence="3" id="KW-1185">Reference proteome</keyword>
<evidence type="ECO:0000313" key="2">
    <source>
        <dbReference type="EMBL" id="MBF8377906.1"/>
    </source>
</evidence>
<reference evidence="2 3" key="1">
    <citation type="submission" date="2020-11" db="EMBL/GenBank/DDBJ databases">
        <title>Genomic insight of Alicyclobacillus mali FL 18 reveals a new arsenic-resistant strain, with potential in environmental biotechnology.</title>
        <authorList>
            <person name="Fiorentino G."/>
            <person name="Gallo G."/>
            <person name="Aulitto M."/>
        </authorList>
    </citation>
    <scope>NUCLEOTIDE SEQUENCE [LARGE SCALE GENOMIC DNA]</scope>
    <source>
        <strain evidence="2 3">FL 18</strain>
    </source>
</reference>
<evidence type="ECO:0000259" key="1">
    <source>
        <dbReference type="Pfam" id="PF13276"/>
    </source>
</evidence>
<name>A0ABS0F3N1_9BACL</name>
<organism evidence="2 3">
    <name type="scientific">Alicyclobacillus mali</name>
    <name type="common">ex Roth et al. 2021</name>
    <dbReference type="NCBI Taxonomy" id="1123961"/>
    <lineage>
        <taxon>Bacteria</taxon>
        <taxon>Bacillati</taxon>
        <taxon>Bacillota</taxon>
        <taxon>Bacilli</taxon>
        <taxon>Bacillales</taxon>
        <taxon>Alicyclobacillaceae</taxon>
        <taxon>Alicyclobacillus</taxon>
    </lineage>
</organism>
<accession>A0ABS0F3N1</accession>
<sequence length="35" mass="4315">MVKQCIRKLCEELPAYGYRRIQVMLRRRYKLACEP</sequence>
<dbReference type="EMBL" id="JADPKZ010000040">
    <property type="protein sequence ID" value="MBF8377906.1"/>
    <property type="molecule type" value="Genomic_DNA"/>
</dbReference>
<dbReference type="Pfam" id="PF13276">
    <property type="entry name" value="HTH_21"/>
    <property type="match status" value="1"/>
</dbReference>
<comment type="caution">
    <text evidence="2">The sequence shown here is derived from an EMBL/GenBank/DDBJ whole genome shotgun (WGS) entry which is preliminary data.</text>
</comment>
<evidence type="ECO:0000313" key="3">
    <source>
        <dbReference type="Proteomes" id="UP000642910"/>
    </source>
</evidence>
<feature type="domain" description="HTH-like" evidence="1">
    <location>
        <begin position="3"/>
        <end position="31"/>
    </location>
</feature>